<dbReference type="CDD" id="cd00051">
    <property type="entry name" value="EFh"/>
    <property type="match status" value="1"/>
</dbReference>
<dbReference type="Pfam" id="PF13499">
    <property type="entry name" value="EF-hand_7"/>
    <property type="match status" value="1"/>
</dbReference>
<evidence type="ECO:0000313" key="4">
    <source>
        <dbReference type="EMBL" id="CAK0816568.1"/>
    </source>
</evidence>
<feature type="region of interest" description="Disordered" evidence="2">
    <location>
        <begin position="112"/>
        <end position="142"/>
    </location>
</feature>
<accession>A0ABN9RD33</accession>
<feature type="domain" description="EF-hand" evidence="3">
    <location>
        <begin position="5"/>
        <end position="40"/>
    </location>
</feature>
<name>A0ABN9RD33_9DINO</name>
<evidence type="ECO:0000256" key="1">
    <source>
        <dbReference type="ARBA" id="ARBA00022837"/>
    </source>
</evidence>
<evidence type="ECO:0000313" key="5">
    <source>
        <dbReference type="Proteomes" id="UP001189429"/>
    </source>
</evidence>
<dbReference type="EMBL" id="CAUYUJ010006225">
    <property type="protein sequence ID" value="CAK0816568.1"/>
    <property type="molecule type" value="Genomic_DNA"/>
</dbReference>
<dbReference type="InterPro" id="IPR002048">
    <property type="entry name" value="EF_hand_dom"/>
</dbReference>
<gene>
    <name evidence="4" type="ORF">PCOR1329_LOCUS19498</name>
</gene>
<dbReference type="Proteomes" id="UP001189429">
    <property type="component" value="Unassembled WGS sequence"/>
</dbReference>
<dbReference type="SMART" id="SM00054">
    <property type="entry name" value="EFh"/>
    <property type="match status" value="2"/>
</dbReference>
<evidence type="ECO:0000256" key="2">
    <source>
        <dbReference type="SAM" id="MobiDB-lite"/>
    </source>
</evidence>
<comment type="caution">
    <text evidence="4">The sequence shown here is derived from an EMBL/GenBank/DDBJ whole genome shotgun (WGS) entry which is preliminary data.</text>
</comment>
<proteinExistence type="predicted"/>
<protein>
    <recommendedName>
        <fullName evidence="3">EF-hand domain-containing protein</fullName>
    </recommendedName>
</protein>
<feature type="domain" description="EF-hand" evidence="3">
    <location>
        <begin position="47"/>
        <end position="82"/>
    </location>
</feature>
<dbReference type="PROSITE" id="PS50222">
    <property type="entry name" value="EF_HAND_2"/>
    <property type="match status" value="2"/>
</dbReference>
<organism evidence="4 5">
    <name type="scientific">Prorocentrum cordatum</name>
    <dbReference type="NCBI Taxonomy" id="2364126"/>
    <lineage>
        <taxon>Eukaryota</taxon>
        <taxon>Sar</taxon>
        <taxon>Alveolata</taxon>
        <taxon>Dinophyceae</taxon>
        <taxon>Prorocentrales</taxon>
        <taxon>Prorocentraceae</taxon>
        <taxon>Prorocentrum</taxon>
    </lineage>
</organism>
<feature type="region of interest" description="Disordered" evidence="2">
    <location>
        <begin position="386"/>
        <end position="406"/>
    </location>
</feature>
<evidence type="ECO:0000259" key="3">
    <source>
        <dbReference type="PROSITE" id="PS50222"/>
    </source>
</evidence>
<dbReference type="InterPro" id="IPR011992">
    <property type="entry name" value="EF-hand-dom_pair"/>
</dbReference>
<dbReference type="InterPro" id="IPR018247">
    <property type="entry name" value="EF_Hand_1_Ca_BS"/>
</dbReference>
<keyword evidence="5" id="KW-1185">Reference proteome</keyword>
<dbReference type="Gene3D" id="1.10.238.10">
    <property type="entry name" value="EF-hand"/>
    <property type="match status" value="1"/>
</dbReference>
<sequence>MGQGAQKDNPRQLWDQYDADKSGVLDKMELRQMLRALWGRHQIKKELSPDVLDRIIQDLDHNGDGQIIRQEFVDLYEQVWDIIASEFGASSSSAPAASAGLAGSGSMEIPSEWAHGRGKLPDPAPSEWSLAASDGHGKGSAGDKDSDVFVICLGFRLSKADARSMLLRALPPDGGDELGARGLALRISAHRMLLGAREAVSDLTETQWDFFPVSGPGTVTWVCGFIRENGVTFRSRHVKLKAETRLASSDQDASVYELCCRSMHLVLTYRRSRGRQQLTVELWPCGAASALNFLRGRVGGGSFGELSAGQLAGAGSPRDCASPFGAPSICPAPAYLELRGCAPGRDQSPAKAVAFTGGSPAVLSDPGVREPVQMFSESVHDLRQNWERHPSRPRGGRHSGASSNFDARSKVSPRLCAKCVRDLFKAGMVYFTAERKRALAPFFAPERDGSGRGRAAGARQGGDQPVAAARVDGVAIIGSKSDEVVAQLESLHGAFNNAGLKCKNVEIPSREQKFARLVFDRERGCISLGLGSGSPRVRSWRVVGHFRWAALLRRPLLRIFQSTYRFIEKVGDSRWRLRPELAREPRVAAAFAPFAHCGAKRPVDGAVYPADASAGDRDPRGGLFGGDGATKRRVDEGLALDAARVRERWRRGVKGAIDARDFALATPRATRAPRGSRGPASWRAPLVSQRREVERRVRLPPVAVTRGARYGAQLRHSAASRAAAVERMGLKELRARLRHAGAQSAAGHSRRARYLAGLEKVDERVAAWSEVVESRIGRIFGEQVAPPMPSFLGKSDPKFMQLCVGSPFGIRFRVPDGVIVLLLGFSDDKNIKGLPRGDLFEGGVARGRRACCIRDDVQRRHWDEQQGRPVVPGGIREFAKNECECVDLKISERQQDIGQQAKKYL</sequence>
<reference evidence="4" key="1">
    <citation type="submission" date="2023-10" db="EMBL/GenBank/DDBJ databases">
        <authorList>
            <person name="Chen Y."/>
            <person name="Shah S."/>
            <person name="Dougan E. K."/>
            <person name="Thang M."/>
            <person name="Chan C."/>
        </authorList>
    </citation>
    <scope>NUCLEOTIDE SEQUENCE [LARGE SCALE GENOMIC DNA]</scope>
</reference>
<keyword evidence="1" id="KW-0106">Calcium</keyword>
<dbReference type="PROSITE" id="PS00018">
    <property type="entry name" value="EF_HAND_1"/>
    <property type="match status" value="1"/>
</dbReference>
<dbReference type="SUPFAM" id="SSF47473">
    <property type="entry name" value="EF-hand"/>
    <property type="match status" value="1"/>
</dbReference>